<dbReference type="InterPro" id="IPR019786">
    <property type="entry name" value="Zinc_finger_PHD-type_CS"/>
</dbReference>
<evidence type="ECO:0000259" key="5">
    <source>
        <dbReference type="PROSITE" id="PS50081"/>
    </source>
</evidence>
<evidence type="ECO:0000256" key="1">
    <source>
        <dbReference type="ARBA" id="ARBA00022723"/>
    </source>
</evidence>
<keyword evidence="3" id="KW-0862">Zinc</keyword>
<evidence type="ECO:0000256" key="4">
    <source>
        <dbReference type="SAM" id="MobiDB-lite"/>
    </source>
</evidence>
<feature type="domain" description="Phorbol-ester/DAG-type" evidence="5">
    <location>
        <begin position="1"/>
        <end position="40"/>
    </location>
</feature>
<dbReference type="SUPFAM" id="SSF57903">
    <property type="entry name" value="FYVE/PHD zinc finger"/>
    <property type="match status" value="1"/>
</dbReference>
<dbReference type="InParanoid" id="A0A482XN62"/>
<dbReference type="InterPro" id="IPR001965">
    <property type="entry name" value="Znf_PHD"/>
</dbReference>
<feature type="region of interest" description="Disordered" evidence="4">
    <location>
        <begin position="180"/>
        <end position="213"/>
    </location>
</feature>
<keyword evidence="7" id="KW-1185">Reference proteome</keyword>
<dbReference type="EMBL" id="QKKF02004574">
    <property type="protein sequence ID" value="RZF47303.1"/>
    <property type="molecule type" value="Genomic_DNA"/>
</dbReference>
<dbReference type="PROSITE" id="PS01359">
    <property type="entry name" value="ZF_PHD_1"/>
    <property type="match status" value="1"/>
</dbReference>
<accession>A0A482XN62</accession>
<dbReference type="CDD" id="cd15489">
    <property type="entry name" value="PHD_SF"/>
    <property type="match status" value="1"/>
</dbReference>
<evidence type="ECO:0000256" key="3">
    <source>
        <dbReference type="ARBA" id="ARBA00022833"/>
    </source>
</evidence>
<keyword evidence="2" id="KW-0863">Zinc-finger</keyword>
<comment type="caution">
    <text evidence="6">The sequence shown here is derived from an EMBL/GenBank/DDBJ whole genome shotgun (WGS) entry which is preliminary data.</text>
</comment>
<dbReference type="SUPFAM" id="SSF158832">
    <property type="entry name" value="Tex N-terminal region-like"/>
    <property type="match status" value="1"/>
</dbReference>
<feature type="compositionally biased region" description="Basic residues" evidence="4">
    <location>
        <begin position="200"/>
        <end position="213"/>
    </location>
</feature>
<dbReference type="Gene3D" id="3.30.40.10">
    <property type="entry name" value="Zinc/RING finger domain, C3HC4 (zinc finger)"/>
    <property type="match status" value="1"/>
</dbReference>
<dbReference type="AlphaFoldDB" id="A0A482XN62"/>
<dbReference type="InterPro" id="IPR013083">
    <property type="entry name" value="Znf_RING/FYVE/PHD"/>
</dbReference>
<reference evidence="6 7" key="1">
    <citation type="journal article" date="2017" name="Gigascience">
        <title>Genome sequence of the small brown planthopper, Laodelphax striatellus.</title>
        <authorList>
            <person name="Zhu J."/>
            <person name="Jiang F."/>
            <person name="Wang X."/>
            <person name="Yang P."/>
            <person name="Bao Y."/>
            <person name="Zhao W."/>
            <person name="Wang W."/>
            <person name="Lu H."/>
            <person name="Wang Q."/>
            <person name="Cui N."/>
            <person name="Li J."/>
            <person name="Chen X."/>
            <person name="Luo L."/>
            <person name="Yu J."/>
            <person name="Kang L."/>
            <person name="Cui F."/>
        </authorList>
    </citation>
    <scope>NUCLEOTIDE SEQUENCE [LARGE SCALE GENOMIC DNA]</scope>
    <source>
        <strain evidence="6">Lst14</strain>
    </source>
</reference>
<evidence type="ECO:0000256" key="2">
    <source>
        <dbReference type="ARBA" id="ARBA00022771"/>
    </source>
</evidence>
<gene>
    <name evidence="6" type="ORF">LSTR_LSTR009794</name>
</gene>
<dbReference type="InterPro" id="IPR002219">
    <property type="entry name" value="PKC_DAG/PE"/>
</dbReference>
<dbReference type="GO" id="GO:0008270">
    <property type="term" value="F:zinc ion binding"/>
    <property type="evidence" value="ECO:0007669"/>
    <property type="project" value="UniProtKB-KW"/>
</dbReference>
<dbReference type="SMR" id="A0A482XN62"/>
<evidence type="ECO:0000313" key="7">
    <source>
        <dbReference type="Proteomes" id="UP000291343"/>
    </source>
</evidence>
<proteinExistence type="predicted"/>
<sequence>MSACGKCNKVVTSSTKTKLQCAICHVYYHATCANIKESDVDTSSKKPYYCDVCVKKIRLQRSASDSTPVKTDEHSEQLITSDACSVKVFKEMLEQLENKILNGQRRLEDDLGAIEAKAASILKMIEKTGKMNPVLEQCILGARSFTELEHISVVRYCTTRTLNAQAKKRLQDTVVIINQGEHPHQAHPLKTPNSPEQDRKRRNVRRKHKVKIT</sequence>
<evidence type="ECO:0000313" key="6">
    <source>
        <dbReference type="EMBL" id="RZF47303.1"/>
    </source>
</evidence>
<keyword evidence="1" id="KW-0479">Metal-binding</keyword>
<dbReference type="Proteomes" id="UP000291343">
    <property type="component" value="Unassembled WGS sequence"/>
</dbReference>
<dbReference type="OrthoDB" id="995477at2759"/>
<dbReference type="InterPro" id="IPR011011">
    <property type="entry name" value="Znf_FYVE_PHD"/>
</dbReference>
<protein>
    <recommendedName>
        <fullName evidence="5">Phorbol-ester/DAG-type domain-containing protein</fullName>
    </recommendedName>
</protein>
<dbReference type="PROSITE" id="PS50081">
    <property type="entry name" value="ZF_DAG_PE_2"/>
    <property type="match status" value="1"/>
</dbReference>
<dbReference type="SMART" id="SM00249">
    <property type="entry name" value="PHD"/>
    <property type="match status" value="1"/>
</dbReference>
<name>A0A482XN62_LAOST</name>
<organism evidence="6 7">
    <name type="scientific">Laodelphax striatellus</name>
    <name type="common">Small brown planthopper</name>
    <name type="synonym">Delphax striatella</name>
    <dbReference type="NCBI Taxonomy" id="195883"/>
    <lineage>
        <taxon>Eukaryota</taxon>
        <taxon>Metazoa</taxon>
        <taxon>Ecdysozoa</taxon>
        <taxon>Arthropoda</taxon>
        <taxon>Hexapoda</taxon>
        <taxon>Insecta</taxon>
        <taxon>Pterygota</taxon>
        <taxon>Neoptera</taxon>
        <taxon>Paraneoptera</taxon>
        <taxon>Hemiptera</taxon>
        <taxon>Auchenorrhyncha</taxon>
        <taxon>Fulgoroidea</taxon>
        <taxon>Delphacidae</taxon>
        <taxon>Criomorphinae</taxon>
        <taxon>Laodelphax</taxon>
    </lineage>
</organism>